<evidence type="ECO:0000313" key="1">
    <source>
        <dbReference type="EMBL" id="MFC6208059.1"/>
    </source>
</evidence>
<sequence>MAGLKIARVTWAEKPSVKGGEYDILQISKKKLVFDDNTPSMTHLKYKKLGKHWYKFRRYNGETRRNQSMSTMHFVSAHHVTFNDFGNHISLYKK</sequence>
<dbReference type="RefSeq" id="WP_125692592.1">
    <property type="nucleotide sequence ID" value="NZ_JBHSSK010000029.1"/>
</dbReference>
<keyword evidence="2" id="KW-1185">Reference proteome</keyword>
<gene>
    <name evidence="1" type="ORF">ACFP1G_11355</name>
</gene>
<dbReference type="EMBL" id="JBHSSK010000029">
    <property type="protein sequence ID" value="MFC6208059.1"/>
    <property type="molecule type" value="Genomic_DNA"/>
</dbReference>
<comment type="caution">
    <text evidence="1">The sequence shown here is derived from an EMBL/GenBank/DDBJ whole genome shotgun (WGS) entry which is preliminary data.</text>
</comment>
<name>A0ABW1SU48_9LACO</name>
<evidence type="ECO:0000313" key="2">
    <source>
        <dbReference type="Proteomes" id="UP001596254"/>
    </source>
</evidence>
<reference evidence="2" key="1">
    <citation type="journal article" date="2019" name="Int. J. Syst. Evol. Microbiol.">
        <title>The Global Catalogue of Microorganisms (GCM) 10K type strain sequencing project: providing services to taxonomists for standard genome sequencing and annotation.</title>
        <authorList>
            <consortium name="The Broad Institute Genomics Platform"/>
            <consortium name="The Broad Institute Genome Sequencing Center for Infectious Disease"/>
            <person name="Wu L."/>
            <person name="Ma J."/>
        </authorList>
    </citation>
    <scope>NUCLEOTIDE SEQUENCE [LARGE SCALE GENOMIC DNA]</scope>
    <source>
        <strain evidence="2">CCM 8905</strain>
    </source>
</reference>
<organism evidence="1 2">
    <name type="scientific">Levilactobacillus tongjiangensis</name>
    <dbReference type="NCBI Taxonomy" id="2486023"/>
    <lineage>
        <taxon>Bacteria</taxon>
        <taxon>Bacillati</taxon>
        <taxon>Bacillota</taxon>
        <taxon>Bacilli</taxon>
        <taxon>Lactobacillales</taxon>
        <taxon>Lactobacillaceae</taxon>
        <taxon>Levilactobacillus</taxon>
    </lineage>
</organism>
<accession>A0ABW1SU48</accession>
<dbReference type="Proteomes" id="UP001596254">
    <property type="component" value="Unassembled WGS sequence"/>
</dbReference>
<protein>
    <submittedName>
        <fullName evidence="1">Uncharacterized protein</fullName>
    </submittedName>
</protein>
<proteinExistence type="predicted"/>